<evidence type="ECO:0000256" key="1">
    <source>
        <dbReference type="SAM" id="MobiDB-lite"/>
    </source>
</evidence>
<dbReference type="SUPFAM" id="SSF55469">
    <property type="entry name" value="FMN-dependent nitroreductase-like"/>
    <property type="match status" value="2"/>
</dbReference>
<comment type="caution">
    <text evidence="2">The sequence shown here is derived from an EMBL/GenBank/DDBJ whole genome shotgun (WGS) entry which is preliminary data.</text>
</comment>
<dbReference type="Proteomes" id="UP000465240">
    <property type="component" value="Unassembled WGS sequence"/>
</dbReference>
<reference evidence="2 3" key="1">
    <citation type="journal article" date="2019" name="Emerg. Microbes Infect.">
        <title>Comprehensive subspecies identification of 175 nontuberculous mycobacteria species based on 7547 genomic profiles.</title>
        <authorList>
            <person name="Matsumoto Y."/>
            <person name="Kinjo T."/>
            <person name="Motooka D."/>
            <person name="Nabeya D."/>
            <person name="Jung N."/>
            <person name="Uechi K."/>
            <person name="Horii T."/>
            <person name="Iida T."/>
            <person name="Fujita J."/>
            <person name="Nakamura S."/>
        </authorList>
    </citation>
    <scope>NUCLEOTIDE SEQUENCE [LARGE SCALE GENOMIC DNA]</scope>
    <source>
        <strain evidence="2 3">JCM 18565</strain>
    </source>
</reference>
<name>A0ABQ1C0E4_9MYCO</name>
<evidence type="ECO:0008006" key="4">
    <source>
        <dbReference type="Google" id="ProtNLM"/>
    </source>
</evidence>
<accession>A0ABQ1C0E4</accession>
<proteinExistence type="predicted"/>
<protein>
    <recommendedName>
        <fullName evidence="4">NAD(P)H nitroreductase</fullName>
    </recommendedName>
</protein>
<dbReference type="InterPro" id="IPR000415">
    <property type="entry name" value="Nitroreductase-like"/>
</dbReference>
<evidence type="ECO:0000313" key="3">
    <source>
        <dbReference type="Proteomes" id="UP000465240"/>
    </source>
</evidence>
<dbReference type="NCBIfam" id="NF047509">
    <property type="entry name" value="Rv3131_FMN_oxido"/>
    <property type="match status" value="1"/>
</dbReference>
<feature type="region of interest" description="Disordered" evidence="1">
    <location>
        <begin position="1"/>
        <end position="20"/>
    </location>
</feature>
<dbReference type="PANTHER" id="PTHR23026:SF123">
    <property type="entry name" value="NAD(P)H NITROREDUCTASE RV3131-RELATED"/>
    <property type="match status" value="1"/>
</dbReference>
<dbReference type="EMBL" id="BLKX01000001">
    <property type="protein sequence ID" value="GFG77884.1"/>
    <property type="molecule type" value="Genomic_DNA"/>
</dbReference>
<dbReference type="Gene3D" id="3.40.109.10">
    <property type="entry name" value="NADH Oxidase"/>
    <property type="match status" value="1"/>
</dbReference>
<dbReference type="InterPro" id="IPR050627">
    <property type="entry name" value="Nitroreductase/BluB"/>
</dbReference>
<evidence type="ECO:0000313" key="2">
    <source>
        <dbReference type="EMBL" id="GFG77884.1"/>
    </source>
</evidence>
<keyword evidence="3" id="KW-1185">Reference proteome</keyword>
<organism evidence="2 3">
    <name type="scientific">Mycobacterium paragordonae</name>
    <dbReference type="NCBI Taxonomy" id="1389713"/>
    <lineage>
        <taxon>Bacteria</taxon>
        <taxon>Bacillati</taxon>
        <taxon>Actinomycetota</taxon>
        <taxon>Actinomycetes</taxon>
        <taxon>Mycobacteriales</taxon>
        <taxon>Mycobacteriaceae</taxon>
        <taxon>Mycobacterium</taxon>
    </lineage>
</organism>
<dbReference type="PANTHER" id="PTHR23026">
    <property type="entry name" value="NADPH NITROREDUCTASE"/>
    <property type="match status" value="1"/>
</dbReference>
<gene>
    <name evidence="2" type="ORF">MPRG_11600</name>
</gene>
<feature type="region of interest" description="Disordered" evidence="1">
    <location>
        <begin position="341"/>
        <end position="360"/>
    </location>
</feature>
<sequence length="360" mass="40120">MTLGMPPNDQGPYPSATHNRNVPAVDIETVKSAVLLACRAPSIHNSQPWRWVVDHDAVHLFADRNRTVRATDHSGRGALISCGATLHHLEVAMAAAGWRATINRLPDPNDPGHLATLRFRPIDLVTSAHRNRAEAILQRHTDRLPFDRPMYWEHFEPVLREALDDEVATLHVLADEQRLRLVEASQLSEELRRDDASYHAELDWWTSPFALSEGMPPSALASDTERLRVDVAREFPVRGHQERRPGIATDWSKILVLSTPTDTKADVLRCGEVLSTVLLECTMAGMATCTLTHLIESSESRDIVRDLIGRHGEPQVLIRVGITPAMEPLPAPTPRRPLDAVLEIRPTSDTPPDQTLRPKG</sequence>